<protein>
    <submittedName>
        <fullName evidence="2">Uncharacterized protein</fullName>
    </submittedName>
</protein>
<organism evidence="2 4">
    <name type="scientific">Adineta steineri</name>
    <dbReference type="NCBI Taxonomy" id="433720"/>
    <lineage>
        <taxon>Eukaryota</taxon>
        <taxon>Metazoa</taxon>
        <taxon>Spiralia</taxon>
        <taxon>Gnathifera</taxon>
        <taxon>Rotifera</taxon>
        <taxon>Eurotatoria</taxon>
        <taxon>Bdelloidea</taxon>
        <taxon>Adinetida</taxon>
        <taxon>Adinetidae</taxon>
        <taxon>Adineta</taxon>
    </lineage>
</organism>
<evidence type="ECO:0000313" key="2">
    <source>
        <dbReference type="EMBL" id="CAF1128257.1"/>
    </source>
</evidence>
<dbReference type="AlphaFoldDB" id="A0A814R2Q5"/>
<sequence length="828" mass="95366">MITINKPSIGVYLALQDKYPQTLTCPCSSTTNEQSQFISFQPTQHPVCHSDFITDNWTNYVHTVDSEDLDQFDFRYNNAAFFPTILSFCQLSLKTINNEILIFNSTKYVSKYVQGIDLFDSQTQQLINNMKQTTVNSFQLSILMLRQTVWGNGLFSPTSYYDAPDPTIHYNDNSTINIVFFPLIYHPSSNTTCSCKIHPATCNILSSITYVNSSVLNSPIHNLYTVPGIYTGCYTSESMFRSNFECFFDQTCLQTIYNLTYLDSIFPFNATPMKLNSSRYNVTTSVQEIIDSLMIEEWNNATTFQFYYKQCNPYLCSYSYDVRGDISYVIAITFGLIGGLTTILKIIIPFIVLMIRRWRQKRKIGTDQPIINQDIQTTTVGQKLKISILIFNLFKNRNKRSAEQLQQQRFSTRFFLIITLITLVILIFYVSFENITHRVIKHTPTIIEFNKLYQEYPNTIQCPCQTYSIAYEQFITFQPRLHSVCSSTFIDETSQWLIIDYPQTITPFYTIDNDVPTYSARKDDFRQIGSPFFQLLNSFCKLSSKTINAELTTFYSSRFIALNLITFEQFQTQKNQLINQFLQNTARSFINSVFLAENITAANMLFSAFQSDSLFSVATPLYDDSYGGLEYRYQIIYDRVDEIYNSNETGIDCDCQSTPWCIQQAIVYDLDTITQLFSPPGIFVGCYLVEAVLQSDLRCFFDIDCLQQLINSLSLVDISVSNIILNLTASHYQEQSSLLEIVSNLMVEEWHNQTSYDNYFNICQPSVCTATYISHGNIIYIITTTIGLIGGLTKVYRFIVPIFMRTIGHVIIPFIRRKCGMNNNVVIL</sequence>
<evidence type="ECO:0000256" key="1">
    <source>
        <dbReference type="SAM" id="Phobius"/>
    </source>
</evidence>
<evidence type="ECO:0000313" key="4">
    <source>
        <dbReference type="Proteomes" id="UP000663845"/>
    </source>
</evidence>
<feature type="transmembrane region" description="Helical" evidence="1">
    <location>
        <begin position="414"/>
        <end position="432"/>
    </location>
</feature>
<dbReference type="EMBL" id="CAJNOG010000264">
    <property type="protein sequence ID" value="CAF1128257.1"/>
    <property type="molecule type" value="Genomic_DNA"/>
</dbReference>
<accession>A0A814R2Q5</accession>
<reference evidence="2" key="1">
    <citation type="submission" date="2021-02" db="EMBL/GenBank/DDBJ databases">
        <authorList>
            <person name="Nowell W R."/>
        </authorList>
    </citation>
    <scope>NUCLEOTIDE SEQUENCE</scope>
</reference>
<comment type="caution">
    <text evidence="2">The sequence shown here is derived from an EMBL/GenBank/DDBJ whole genome shotgun (WGS) entry which is preliminary data.</text>
</comment>
<dbReference type="Proteomes" id="UP000663845">
    <property type="component" value="Unassembled WGS sequence"/>
</dbReference>
<feature type="transmembrane region" description="Helical" evidence="1">
    <location>
        <begin position="326"/>
        <end position="355"/>
    </location>
</feature>
<dbReference type="EMBL" id="CAJOAZ010003638">
    <property type="protein sequence ID" value="CAF4020084.1"/>
    <property type="molecule type" value="Genomic_DNA"/>
</dbReference>
<keyword evidence="1" id="KW-0812">Transmembrane</keyword>
<keyword evidence="1" id="KW-1133">Transmembrane helix</keyword>
<dbReference type="Proteomes" id="UP000663844">
    <property type="component" value="Unassembled WGS sequence"/>
</dbReference>
<proteinExistence type="predicted"/>
<gene>
    <name evidence="2" type="ORF">JYZ213_LOCUS22871</name>
    <name evidence="3" type="ORF">OXD698_LOCUS30644</name>
</gene>
<name>A0A814R2Q5_9BILA</name>
<evidence type="ECO:0000313" key="3">
    <source>
        <dbReference type="EMBL" id="CAF4020084.1"/>
    </source>
</evidence>
<feature type="transmembrane region" description="Helical" evidence="1">
    <location>
        <begin position="778"/>
        <end position="796"/>
    </location>
</feature>
<keyword evidence="1" id="KW-0472">Membrane</keyword>